<evidence type="ECO:0000313" key="8">
    <source>
        <dbReference type="EMBL" id="NNJ25111.1"/>
    </source>
</evidence>
<dbReference type="InterPro" id="IPR002549">
    <property type="entry name" value="AI-2E-like"/>
</dbReference>
<feature type="transmembrane region" description="Helical" evidence="7">
    <location>
        <begin position="184"/>
        <end position="205"/>
    </location>
</feature>
<feature type="transmembrane region" description="Helical" evidence="7">
    <location>
        <begin position="95"/>
        <end position="117"/>
    </location>
</feature>
<feature type="transmembrane region" description="Helical" evidence="7">
    <location>
        <begin position="240"/>
        <end position="259"/>
    </location>
</feature>
<reference evidence="8 9" key="1">
    <citation type="journal article" date="2020" name="Syst. Appl. Microbiol.">
        <title>Alienimonas chondri sp. nov., a novel planctomycete isolated from the biofilm of the red alga Chondrus crispus.</title>
        <authorList>
            <person name="Vitorino I."/>
            <person name="Albuquerque L."/>
            <person name="Wiegand S."/>
            <person name="Kallscheuer N."/>
            <person name="da Costa M.S."/>
            <person name="Lobo-da-Cunha A."/>
            <person name="Jogler C."/>
            <person name="Lage O.M."/>
        </authorList>
    </citation>
    <scope>NUCLEOTIDE SEQUENCE [LARGE SCALE GENOMIC DNA]</scope>
    <source>
        <strain evidence="8 9">LzC2</strain>
    </source>
</reference>
<evidence type="ECO:0000256" key="4">
    <source>
        <dbReference type="ARBA" id="ARBA00022989"/>
    </source>
</evidence>
<comment type="subcellular location">
    <subcellularLocation>
        <location evidence="1">Membrane</location>
        <topology evidence="1">Multi-pass membrane protein</topology>
    </subcellularLocation>
</comment>
<name>A0ABX1VDH9_9PLAN</name>
<dbReference type="PANTHER" id="PTHR21716">
    <property type="entry name" value="TRANSMEMBRANE PROTEIN"/>
    <property type="match status" value="1"/>
</dbReference>
<keyword evidence="3 7" id="KW-0812">Transmembrane</keyword>
<protein>
    <recommendedName>
        <fullName evidence="10">AI-2E family transporter</fullName>
    </recommendedName>
</protein>
<evidence type="ECO:0000256" key="2">
    <source>
        <dbReference type="ARBA" id="ARBA00009773"/>
    </source>
</evidence>
<evidence type="ECO:0000256" key="6">
    <source>
        <dbReference type="SAM" id="MobiDB-lite"/>
    </source>
</evidence>
<evidence type="ECO:0000256" key="1">
    <source>
        <dbReference type="ARBA" id="ARBA00004141"/>
    </source>
</evidence>
<keyword evidence="4 7" id="KW-1133">Transmembrane helix</keyword>
<feature type="region of interest" description="Disordered" evidence="6">
    <location>
        <begin position="1"/>
        <end position="31"/>
    </location>
</feature>
<dbReference type="Pfam" id="PF01594">
    <property type="entry name" value="AI-2E_transport"/>
    <property type="match status" value="1"/>
</dbReference>
<feature type="transmembrane region" description="Helical" evidence="7">
    <location>
        <begin position="265"/>
        <end position="292"/>
    </location>
</feature>
<organism evidence="8 9">
    <name type="scientific">Alienimonas chondri</name>
    <dbReference type="NCBI Taxonomy" id="2681879"/>
    <lineage>
        <taxon>Bacteria</taxon>
        <taxon>Pseudomonadati</taxon>
        <taxon>Planctomycetota</taxon>
        <taxon>Planctomycetia</taxon>
        <taxon>Planctomycetales</taxon>
        <taxon>Planctomycetaceae</taxon>
        <taxon>Alienimonas</taxon>
    </lineage>
</organism>
<feature type="transmembrane region" description="Helical" evidence="7">
    <location>
        <begin position="299"/>
        <end position="318"/>
    </location>
</feature>
<proteinExistence type="inferred from homology"/>
<evidence type="ECO:0000256" key="5">
    <source>
        <dbReference type="ARBA" id="ARBA00023136"/>
    </source>
</evidence>
<dbReference type="PANTHER" id="PTHR21716:SF62">
    <property type="entry name" value="TRANSPORT PROTEIN YDBI-RELATED"/>
    <property type="match status" value="1"/>
</dbReference>
<evidence type="ECO:0000313" key="9">
    <source>
        <dbReference type="Proteomes" id="UP000609651"/>
    </source>
</evidence>
<dbReference type="RefSeq" id="WP_171184755.1">
    <property type="nucleotide sequence ID" value="NZ_WTPX01000025.1"/>
</dbReference>
<keyword evidence="9" id="KW-1185">Reference proteome</keyword>
<evidence type="ECO:0008006" key="10">
    <source>
        <dbReference type="Google" id="ProtNLM"/>
    </source>
</evidence>
<keyword evidence="5 7" id="KW-0472">Membrane</keyword>
<comment type="similarity">
    <text evidence="2">Belongs to the autoinducer-2 exporter (AI-2E) (TC 2.A.86) family.</text>
</comment>
<evidence type="ECO:0000256" key="7">
    <source>
        <dbReference type="SAM" id="Phobius"/>
    </source>
</evidence>
<evidence type="ECO:0000256" key="3">
    <source>
        <dbReference type="ARBA" id="ARBA00022692"/>
    </source>
</evidence>
<feature type="transmembrane region" description="Helical" evidence="7">
    <location>
        <begin position="44"/>
        <end position="74"/>
    </location>
</feature>
<dbReference type="Proteomes" id="UP000609651">
    <property type="component" value="Unassembled WGS sequence"/>
</dbReference>
<accession>A0ABX1VDH9</accession>
<dbReference type="EMBL" id="WTPX01000025">
    <property type="protein sequence ID" value="NNJ25111.1"/>
    <property type="molecule type" value="Genomic_DNA"/>
</dbReference>
<comment type="caution">
    <text evidence="8">The sequence shown here is derived from an EMBL/GenBank/DDBJ whole genome shotgun (WGS) entry which is preliminary data.</text>
</comment>
<feature type="transmembrane region" description="Helical" evidence="7">
    <location>
        <begin position="338"/>
        <end position="363"/>
    </location>
</feature>
<sequence>MPPASRTVDASGNSEPVPVENEALDDTVPPGESPSPFVRHVWKVAAISSMVVAAFLVLCYAPEAALLVFAAVWFGASLRHGAAKLANAIGASPGIGLALVVTLLVVGLFGSLAVAGWRVSGRIDTLSQNLSTARGSVEKRLTENGMGGVVRAVPDPLKIVGGLMGGGKDGQSAQQRALTAPLTFTVYALFIFFTGLFLAISPAVYRDGLVSLFPDRQRTKLTDVLEHCGDGLWQWTKARATAMVITGVLTGLTLWALGIPMPATLGVLTALLVFIPNIGAVLAVVPPLLLAFEVGQYTPLWVLIAYVGVQLLESYVITPNVIREGTGVPPALVITAQLVFGILFGALGVLFATPLVLVAMIFITRYWINTALGHDEVDPPCEDAHEEAMQAA</sequence>
<gene>
    <name evidence="8" type="ORF">LzC2_11740</name>
</gene>